<gene>
    <name evidence="2" type="ORF">SAMN02745887_00418</name>
</gene>
<sequence length="377" mass="40458">MKRLEDVSMNAIEQGQSLPRVCVVGPLPPPSGGMANQCEQLLRLWGEAGMPVRHVRTNAPYAPAWVGRLPVLRAAFRLIPYLWALWRAAGQSQVMHVLANSGWAWHLFAAPAVLIARARGCAVIINYRGGNAQPFFASAPAYVLRMLAGVALRVTPSRYLLRVFADFGLAAEVIPNIIDLSRFNQQPLRAFDTAPHIVVTRNLEAIYDIPTAIRAFAQLRASFPAARLTVAGSGPELASLQALVAELGLGEAVRFAGRIENAAIPALYAEADCMLNPSTVDNMPISILEAFASGVPVVSTAAGGIPDMLDDGRTGLLVPIGDAPAMAAAALRVLQDPALAARFCQAARQEAEGYAWPRVRAQWLDAYRRAAAQRSVA</sequence>
<dbReference type="Gene3D" id="3.40.50.2000">
    <property type="entry name" value="Glycogen Phosphorylase B"/>
    <property type="match status" value="2"/>
</dbReference>
<keyword evidence="3" id="KW-1185">Reference proteome</keyword>
<evidence type="ECO:0000313" key="3">
    <source>
        <dbReference type="Proteomes" id="UP000186513"/>
    </source>
</evidence>
<dbReference type="CDD" id="cd03801">
    <property type="entry name" value="GT4_PimA-like"/>
    <property type="match status" value="1"/>
</dbReference>
<dbReference type="STRING" id="1121279.SAMN02745887_00418"/>
<name>A0A1K2H7E0_9NEIS</name>
<dbReference type="PANTHER" id="PTHR45947:SF3">
    <property type="entry name" value="SULFOQUINOVOSYL TRANSFERASE SQD2"/>
    <property type="match status" value="1"/>
</dbReference>
<dbReference type="InterPro" id="IPR001296">
    <property type="entry name" value="Glyco_trans_1"/>
</dbReference>
<dbReference type="EMBL" id="FPKR01000002">
    <property type="protein sequence ID" value="SFZ71623.1"/>
    <property type="molecule type" value="Genomic_DNA"/>
</dbReference>
<accession>A0A1K2H7E0</accession>
<protein>
    <submittedName>
        <fullName evidence="2">Glycosyltransferase involved in cell wall bisynthesis</fullName>
    </submittedName>
</protein>
<dbReference type="AlphaFoldDB" id="A0A1K2H7E0"/>
<dbReference type="PANTHER" id="PTHR45947">
    <property type="entry name" value="SULFOQUINOVOSYL TRANSFERASE SQD2"/>
    <property type="match status" value="1"/>
</dbReference>
<dbReference type="SUPFAM" id="SSF53756">
    <property type="entry name" value="UDP-Glycosyltransferase/glycogen phosphorylase"/>
    <property type="match status" value="1"/>
</dbReference>
<dbReference type="Proteomes" id="UP000186513">
    <property type="component" value="Unassembled WGS sequence"/>
</dbReference>
<dbReference type="GO" id="GO:0016757">
    <property type="term" value="F:glycosyltransferase activity"/>
    <property type="evidence" value="ECO:0007669"/>
    <property type="project" value="InterPro"/>
</dbReference>
<feature type="domain" description="Glycosyl transferase family 1" evidence="1">
    <location>
        <begin position="185"/>
        <end position="349"/>
    </location>
</feature>
<keyword evidence="2" id="KW-0808">Transferase</keyword>
<dbReference type="InterPro" id="IPR050194">
    <property type="entry name" value="Glycosyltransferase_grp1"/>
</dbReference>
<dbReference type="RefSeq" id="WP_245794113.1">
    <property type="nucleotide sequence ID" value="NZ_FPKR01000002.1"/>
</dbReference>
<dbReference type="Pfam" id="PF00534">
    <property type="entry name" value="Glycos_transf_1"/>
    <property type="match status" value="1"/>
</dbReference>
<evidence type="ECO:0000313" key="2">
    <source>
        <dbReference type="EMBL" id="SFZ71623.1"/>
    </source>
</evidence>
<proteinExistence type="predicted"/>
<organism evidence="2 3">
    <name type="scientific">Chitinimonas taiwanensis DSM 18899</name>
    <dbReference type="NCBI Taxonomy" id="1121279"/>
    <lineage>
        <taxon>Bacteria</taxon>
        <taxon>Pseudomonadati</taxon>
        <taxon>Pseudomonadota</taxon>
        <taxon>Betaproteobacteria</taxon>
        <taxon>Neisseriales</taxon>
        <taxon>Chitinibacteraceae</taxon>
        <taxon>Chitinimonas</taxon>
    </lineage>
</organism>
<reference evidence="2 3" key="1">
    <citation type="submission" date="2016-11" db="EMBL/GenBank/DDBJ databases">
        <authorList>
            <person name="Jaros S."/>
            <person name="Januszkiewicz K."/>
            <person name="Wedrychowicz H."/>
        </authorList>
    </citation>
    <scope>NUCLEOTIDE SEQUENCE [LARGE SCALE GENOMIC DNA]</scope>
    <source>
        <strain evidence="2 3">DSM 18899</strain>
    </source>
</reference>
<evidence type="ECO:0000259" key="1">
    <source>
        <dbReference type="Pfam" id="PF00534"/>
    </source>
</evidence>